<evidence type="ECO:0000313" key="2">
    <source>
        <dbReference type="Proteomes" id="UP000033163"/>
    </source>
</evidence>
<dbReference type="PATRIC" id="fig|1073571.4.peg.4544"/>
<organism evidence="1 2">
    <name type="scientific">Paenibacillus riograndensis SBR5</name>
    <dbReference type="NCBI Taxonomy" id="1073571"/>
    <lineage>
        <taxon>Bacteria</taxon>
        <taxon>Bacillati</taxon>
        <taxon>Bacillota</taxon>
        <taxon>Bacilli</taxon>
        <taxon>Bacillales</taxon>
        <taxon>Paenibacillaceae</taxon>
        <taxon>Paenibacillus</taxon>
        <taxon>Paenibacillus sonchi group</taxon>
    </lineage>
</organism>
<dbReference type="KEGG" id="pri:PRIO_4247"/>
<protein>
    <submittedName>
        <fullName evidence="1">Uncharacterized protein</fullName>
    </submittedName>
</protein>
<dbReference type="RefSeq" id="WP_046504514.1">
    <property type="nucleotide sequence ID" value="NZ_LN831776.1"/>
</dbReference>
<dbReference type="AlphaFoldDB" id="A0A0E4CXQ5"/>
<evidence type="ECO:0000313" key="1">
    <source>
        <dbReference type="EMBL" id="CQR56649.1"/>
    </source>
</evidence>
<dbReference type="EMBL" id="LN831776">
    <property type="protein sequence ID" value="CQR56649.1"/>
    <property type="molecule type" value="Genomic_DNA"/>
</dbReference>
<sequence>MANELQGTLRDSFMIHIAGEGLPINHIKLAVKPGEKRTPVNKMLKSLTQAGYKRIGDILDAQYSKIDIINGLERSECKLLIGLLQRISDDPSLIINLEVLRFLEEEYIMKEERKGKIEVIKHRLREMGMIE</sequence>
<reference evidence="2" key="1">
    <citation type="submission" date="2015-03" db="EMBL/GenBank/DDBJ databases">
        <authorList>
            <person name="Wibberg D."/>
        </authorList>
    </citation>
    <scope>NUCLEOTIDE SEQUENCE [LARGE SCALE GENOMIC DNA]</scope>
</reference>
<name>A0A0E4CXQ5_9BACL</name>
<gene>
    <name evidence="1" type="ORF">PRIO_4247</name>
</gene>
<accession>A0A0E4CXQ5</accession>
<proteinExistence type="predicted"/>
<dbReference type="Proteomes" id="UP000033163">
    <property type="component" value="Chromosome I"/>
</dbReference>
<dbReference type="HOGENOM" id="CLU_1925516_0_0_9"/>